<evidence type="ECO:0000313" key="3">
    <source>
        <dbReference type="RefSeq" id="XP_014671977.1"/>
    </source>
</evidence>
<feature type="region of interest" description="Disordered" evidence="1">
    <location>
        <begin position="236"/>
        <end position="267"/>
    </location>
</feature>
<name>A0ABM1EIF6_PRICU</name>
<proteinExistence type="predicted"/>
<dbReference type="SUPFAM" id="SSF52047">
    <property type="entry name" value="RNI-like"/>
    <property type="match status" value="1"/>
</dbReference>
<accession>A0ABM1EIF6</accession>
<gene>
    <name evidence="3" type="primary">LOC106812585</name>
</gene>
<evidence type="ECO:0000256" key="1">
    <source>
        <dbReference type="SAM" id="MobiDB-lite"/>
    </source>
</evidence>
<evidence type="ECO:0000313" key="2">
    <source>
        <dbReference type="Proteomes" id="UP000695022"/>
    </source>
</evidence>
<dbReference type="PANTHER" id="PTHR13318">
    <property type="entry name" value="PARTNER OF PAIRED, ISOFORM B-RELATED"/>
    <property type="match status" value="1"/>
</dbReference>
<dbReference type="InterPro" id="IPR001611">
    <property type="entry name" value="Leu-rich_rpt"/>
</dbReference>
<dbReference type="Proteomes" id="UP000695022">
    <property type="component" value="Unplaced"/>
</dbReference>
<dbReference type="GeneID" id="106812585"/>
<organism evidence="2 3">
    <name type="scientific">Priapulus caudatus</name>
    <name type="common">Priapulid worm</name>
    <dbReference type="NCBI Taxonomy" id="37621"/>
    <lineage>
        <taxon>Eukaryota</taxon>
        <taxon>Metazoa</taxon>
        <taxon>Ecdysozoa</taxon>
        <taxon>Scalidophora</taxon>
        <taxon>Priapulida</taxon>
        <taxon>Priapulimorpha</taxon>
        <taxon>Priapulimorphida</taxon>
        <taxon>Priapulidae</taxon>
        <taxon>Priapulus</taxon>
    </lineage>
</organism>
<dbReference type="InterPro" id="IPR032675">
    <property type="entry name" value="LRR_dom_sf"/>
</dbReference>
<dbReference type="Pfam" id="PF13516">
    <property type="entry name" value="LRR_6"/>
    <property type="match status" value="1"/>
</dbReference>
<dbReference type="Gene3D" id="3.80.10.10">
    <property type="entry name" value="Ribonuclease Inhibitor"/>
    <property type="match status" value="1"/>
</dbReference>
<dbReference type="RefSeq" id="XP_014671977.1">
    <property type="nucleotide sequence ID" value="XM_014816491.1"/>
</dbReference>
<keyword evidence="2" id="KW-1185">Reference proteome</keyword>
<reference evidence="3" key="1">
    <citation type="submission" date="2025-08" db="UniProtKB">
        <authorList>
            <consortium name="RefSeq"/>
        </authorList>
    </citation>
    <scope>IDENTIFICATION</scope>
</reference>
<protein>
    <submittedName>
        <fullName evidence="3">Uncharacterized protein LOC106812585</fullName>
    </submittedName>
</protein>
<feature type="compositionally biased region" description="Low complexity" evidence="1">
    <location>
        <begin position="236"/>
        <end position="260"/>
    </location>
</feature>
<sequence length="267" mass="29996">MSMRSTSGPVDVRRRSKTKNAVHLEYLPDTAKVLNLSGAHLRPDAFKFLKRYSITGEKLHTSSFRLLHTLDLSECRFSEADLCNMCERCGMLRTLRLNWCQTWDNGTGLLLTSKLQHVMYAHQHLIRLEVRGILIERYSRFLARMARKLEHLDMGRTLLAAKLPATRGDGRLRSLSLRGCWRLDDRILRSIARCAPLSGLRSLDVRDTPVTPDGVAAFSKRFPDCSVQHGLLYGPAGARTTPAGARTTPAGARTTPAGTRTTRRERA</sequence>